<keyword evidence="3" id="KW-1185">Reference proteome</keyword>
<comment type="caution">
    <text evidence="2">The sequence shown here is derived from an EMBL/GenBank/DDBJ whole genome shotgun (WGS) entry which is preliminary data.</text>
</comment>
<sequence>MYFLRFLLTIFVCCWCSILISSTPLQSSDVQKINDELLDKNDTEILFAMLVAASTGKNLFKMPASLNEDCIRTATATKNLFSKPSMFRNIIPVVDNSMAKVLEDPQLKNTSSNLMEPLCGFLNEEVKNNNVSELFNFEEIKKNVKLPKPAKDYYIEIQAEKSIREMLTDSADQMNDPEFLKFFTTMLLAISLQPQVKVEDAEFVGISKAILQLSEQEAFKSTIDSAFDKILEDYIKGLFSQNIDVAKKFADIEQNSFLKKLDTDFLENSTVKVEYEKIKKETTDQVEPSFVQKLNKILQFRGLAYLRTNILVAASTGKNLFKMPENLSEDCIRTAKVFVNLFTKPSMFDKTKPVLEESSNRLRTYLSSNNTSQHPMEIFCKFLNEEFKKNEPRFGNLEELKKSVPLPSPAKDHFIEIQPGEDFVRMIYRQNALNDPIFLKFEGVDALLTIGSMKAASVETFEFVGISNAIQRLADSEARRSAVDSAFDHLLDDYIKELSSRNTDYSKRLAEIRQLSVLKKMDQYFLKNSTLNEEYEKIKKATIDQLKISKA</sequence>
<organism evidence="2 3">
    <name type="scientific">Parthenolecanium corni</name>
    <dbReference type="NCBI Taxonomy" id="536013"/>
    <lineage>
        <taxon>Eukaryota</taxon>
        <taxon>Metazoa</taxon>
        <taxon>Ecdysozoa</taxon>
        <taxon>Arthropoda</taxon>
        <taxon>Hexapoda</taxon>
        <taxon>Insecta</taxon>
        <taxon>Pterygota</taxon>
        <taxon>Neoptera</taxon>
        <taxon>Paraneoptera</taxon>
        <taxon>Hemiptera</taxon>
        <taxon>Sternorrhyncha</taxon>
        <taxon>Coccoidea</taxon>
        <taxon>Coccidae</taxon>
        <taxon>Parthenolecanium</taxon>
    </lineage>
</organism>
<gene>
    <name evidence="2" type="ORF">V9T40_005962</name>
</gene>
<accession>A0AAN9YA29</accession>
<evidence type="ECO:0000313" key="3">
    <source>
        <dbReference type="Proteomes" id="UP001367676"/>
    </source>
</evidence>
<evidence type="ECO:0000256" key="1">
    <source>
        <dbReference type="SAM" id="SignalP"/>
    </source>
</evidence>
<dbReference type="EMBL" id="JBBCAQ010000003">
    <property type="protein sequence ID" value="KAK7604776.1"/>
    <property type="molecule type" value="Genomic_DNA"/>
</dbReference>
<protein>
    <submittedName>
        <fullName evidence="2">Uncharacterized protein</fullName>
    </submittedName>
</protein>
<keyword evidence="1" id="KW-0732">Signal</keyword>
<feature type="chain" id="PRO_5043056379" evidence="1">
    <location>
        <begin position="23"/>
        <end position="551"/>
    </location>
</feature>
<feature type="signal peptide" evidence="1">
    <location>
        <begin position="1"/>
        <end position="22"/>
    </location>
</feature>
<reference evidence="2 3" key="1">
    <citation type="submission" date="2024-03" db="EMBL/GenBank/DDBJ databases">
        <title>Adaptation during the transition from Ophiocordyceps entomopathogen to insect associate is accompanied by gene loss and intensified selection.</title>
        <authorList>
            <person name="Ward C.M."/>
            <person name="Onetto C.A."/>
            <person name="Borneman A.R."/>
        </authorList>
    </citation>
    <scope>NUCLEOTIDE SEQUENCE [LARGE SCALE GENOMIC DNA]</scope>
    <source>
        <strain evidence="2">AWRI1</strain>
        <tissue evidence="2">Single Adult Female</tissue>
    </source>
</reference>
<evidence type="ECO:0000313" key="2">
    <source>
        <dbReference type="EMBL" id="KAK7604776.1"/>
    </source>
</evidence>
<name>A0AAN9YA29_9HEMI</name>
<proteinExistence type="predicted"/>
<dbReference type="AlphaFoldDB" id="A0AAN9YA29"/>
<dbReference type="Proteomes" id="UP001367676">
    <property type="component" value="Unassembled WGS sequence"/>
</dbReference>